<proteinExistence type="predicted"/>
<name>A0A7S3PXF4_9STRA</name>
<feature type="chain" id="PRO_5031377247" description="Transmembrane protein" evidence="2">
    <location>
        <begin position="17"/>
        <end position="198"/>
    </location>
</feature>
<reference evidence="3" key="1">
    <citation type="submission" date="2021-01" db="EMBL/GenBank/DDBJ databases">
        <authorList>
            <person name="Corre E."/>
            <person name="Pelletier E."/>
            <person name="Niang G."/>
            <person name="Scheremetjew M."/>
            <person name="Finn R."/>
            <person name="Kale V."/>
            <person name="Holt S."/>
            <person name="Cochrane G."/>
            <person name="Meng A."/>
            <person name="Brown T."/>
            <person name="Cohen L."/>
        </authorList>
    </citation>
    <scope>NUCLEOTIDE SEQUENCE</scope>
    <source>
        <strain evidence="3">MM31A-1</strain>
    </source>
</reference>
<dbReference type="EMBL" id="HBIO01005284">
    <property type="protein sequence ID" value="CAE0458873.1"/>
    <property type="molecule type" value="Transcribed_RNA"/>
</dbReference>
<feature type="region of interest" description="Disordered" evidence="1">
    <location>
        <begin position="74"/>
        <end position="96"/>
    </location>
</feature>
<evidence type="ECO:0008006" key="4">
    <source>
        <dbReference type="Google" id="ProtNLM"/>
    </source>
</evidence>
<evidence type="ECO:0000256" key="1">
    <source>
        <dbReference type="SAM" id="MobiDB-lite"/>
    </source>
</evidence>
<evidence type="ECO:0000313" key="3">
    <source>
        <dbReference type="EMBL" id="CAE0458873.1"/>
    </source>
</evidence>
<feature type="signal peptide" evidence="2">
    <location>
        <begin position="1"/>
        <end position="16"/>
    </location>
</feature>
<keyword evidence="2" id="KW-0732">Signal</keyword>
<organism evidence="3">
    <name type="scientific">Chaetoceros debilis</name>
    <dbReference type="NCBI Taxonomy" id="122233"/>
    <lineage>
        <taxon>Eukaryota</taxon>
        <taxon>Sar</taxon>
        <taxon>Stramenopiles</taxon>
        <taxon>Ochrophyta</taxon>
        <taxon>Bacillariophyta</taxon>
        <taxon>Coscinodiscophyceae</taxon>
        <taxon>Chaetocerotophycidae</taxon>
        <taxon>Chaetocerotales</taxon>
        <taxon>Chaetocerotaceae</taxon>
        <taxon>Chaetoceros</taxon>
    </lineage>
</organism>
<protein>
    <recommendedName>
        <fullName evidence="4">Transmembrane protein</fullName>
    </recommendedName>
</protein>
<dbReference type="AlphaFoldDB" id="A0A7S3PXF4"/>
<evidence type="ECO:0000256" key="2">
    <source>
        <dbReference type="SAM" id="SignalP"/>
    </source>
</evidence>
<accession>A0A7S3PXF4</accession>
<sequence length="198" mass="21313">MKHAIFFRLLFTGTLSFVCHNAEGFTHFSLTNGTTAKHLRSNLFKNRNGKIKIDGDCIENAPAILIRPNLALSASEDDESGGDSKNSGSSNKIEDDELGDYDFEAGFQARLQKEGGRSGVQVKAAKRSAESVSRGVTKSVQSSAKQSKQTLSLLSSSEWYLTVGFLALVVVLAVGTHFASTEPFETSTSGEQLGFGVR</sequence>
<gene>
    <name evidence="3" type="ORF">CDEB00056_LOCUS3714</name>
</gene>